<reference evidence="1" key="1">
    <citation type="submission" date="2023-01" db="EMBL/GenBank/DDBJ databases">
        <authorList>
            <person name="Van Ghelder C."/>
            <person name="Rancurel C."/>
        </authorList>
    </citation>
    <scope>NUCLEOTIDE SEQUENCE</scope>
    <source>
        <strain evidence="1">CNCM I-4278</strain>
    </source>
</reference>
<accession>A0A9W4XJ98</accession>
<protein>
    <submittedName>
        <fullName evidence="1">Uncharacterized protein</fullName>
    </submittedName>
</protein>
<proteinExistence type="predicted"/>
<dbReference type="Proteomes" id="UP001152607">
    <property type="component" value="Unassembled WGS sequence"/>
</dbReference>
<name>A0A9W4XJ98_9PLEO</name>
<organism evidence="1 2">
    <name type="scientific">Periconia digitata</name>
    <dbReference type="NCBI Taxonomy" id="1303443"/>
    <lineage>
        <taxon>Eukaryota</taxon>
        <taxon>Fungi</taxon>
        <taxon>Dikarya</taxon>
        <taxon>Ascomycota</taxon>
        <taxon>Pezizomycotina</taxon>
        <taxon>Dothideomycetes</taxon>
        <taxon>Pleosporomycetidae</taxon>
        <taxon>Pleosporales</taxon>
        <taxon>Massarineae</taxon>
        <taxon>Periconiaceae</taxon>
        <taxon>Periconia</taxon>
    </lineage>
</organism>
<evidence type="ECO:0000313" key="1">
    <source>
        <dbReference type="EMBL" id="CAI6231052.1"/>
    </source>
</evidence>
<keyword evidence="2" id="KW-1185">Reference proteome</keyword>
<dbReference type="AlphaFoldDB" id="A0A9W4XJ98"/>
<sequence length="99" mass="10802">MDGWTETGALEKKNTLIIIPQHTCCSSLESFPHPIAVYCFCGVGVVGGLPSSGLFLDADVYICVSVHMYLCVCDYIRLAPLSAADFCYINCAFFSLQHV</sequence>
<dbReference type="EMBL" id="CAOQHR010000001">
    <property type="protein sequence ID" value="CAI6231052.1"/>
    <property type="molecule type" value="Genomic_DNA"/>
</dbReference>
<evidence type="ECO:0000313" key="2">
    <source>
        <dbReference type="Proteomes" id="UP001152607"/>
    </source>
</evidence>
<gene>
    <name evidence="1" type="ORF">PDIGIT_LOCUS216</name>
</gene>
<comment type="caution">
    <text evidence="1">The sequence shown here is derived from an EMBL/GenBank/DDBJ whole genome shotgun (WGS) entry which is preliminary data.</text>
</comment>